<dbReference type="GO" id="GO:0000978">
    <property type="term" value="F:RNA polymerase II cis-regulatory region sequence-specific DNA binding"/>
    <property type="evidence" value="ECO:0007669"/>
    <property type="project" value="TreeGrafter"/>
</dbReference>
<evidence type="ECO:0000313" key="9">
    <source>
        <dbReference type="Proteomes" id="UP000042958"/>
    </source>
</evidence>
<sequence>MPRPKVRPENRQRSCRACLACKASKIRCDARDPCGSCLRRDQGNTCVYSGVDRRRKGQGKPRDVVSVDKVASLLVGLSSPHASPNAPAIPMETPSSIDRATPALSPHAKAVEHVAMEQEPESYASDRVGKVYMGETSSLSFLYFLKRTIKGYIGSVPFTEERGHQVNVETQDSAVKGMAQPLSFDDRCSLLDSYFEATSGILDLFTAYEVDQLLSEGPSSGQNVLSRSSQSSSDLKATFDLVFAIGAQLRGISNDSKISTSYFLRARAAAFDGMLMSQTLDTVRLFTLLAFYTLGACNRNAASMFLGIAAKAAIILNLNATEIDQKLLAEEVNTRIRFWNSVQNLDILSSFIFGRPKSLPAICPDLAEPVQFDTEGGRNSPPLFTAMVKACNLLDYIVDTLGKSYNILHVPTAEELLRQLRQWSRELPQHIRRFPVNCDPNATIQPADRQALLGSLHVSCVYYFSVMLITRPFLVAYLMSRLRGKAPDDLITDPDEASDISIKNSKISRLAQVCVSSVTEMVDMCVKARDCSFTFRNLSILEAWIFGAGLVLGFSIFGGEPRRDIENAFHSVQIILGDIALSSQQARLYHNILTSFADAIKKYRQRVAEERIYTVQHYMDRILTFEAPSDENNASRERLSSAPKGSEDRWLFLATTSQPPNFFDLADLPPSSISNDSFGMGNHDWLGVE</sequence>
<dbReference type="SMART" id="SM00906">
    <property type="entry name" value="Fungal_trans"/>
    <property type="match status" value="1"/>
</dbReference>
<dbReference type="CDD" id="cd12148">
    <property type="entry name" value="fungal_TF_MHR"/>
    <property type="match status" value="1"/>
</dbReference>
<dbReference type="GO" id="GO:0006351">
    <property type="term" value="P:DNA-templated transcription"/>
    <property type="evidence" value="ECO:0007669"/>
    <property type="project" value="InterPro"/>
</dbReference>
<keyword evidence="3" id="KW-0238">DNA-binding</keyword>
<dbReference type="STRING" id="104259.A0A0F7TR51"/>
<dbReference type="PANTHER" id="PTHR47424">
    <property type="entry name" value="REGULATORY PROTEIN GAL4"/>
    <property type="match status" value="1"/>
</dbReference>
<dbReference type="Proteomes" id="UP000042958">
    <property type="component" value="Unassembled WGS sequence"/>
</dbReference>
<evidence type="ECO:0000256" key="5">
    <source>
        <dbReference type="ARBA" id="ARBA00023242"/>
    </source>
</evidence>
<dbReference type="Pfam" id="PF04082">
    <property type="entry name" value="Fungal_trans"/>
    <property type="match status" value="1"/>
</dbReference>
<dbReference type="GO" id="GO:0000435">
    <property type="term" value="P:positive regulation of transcription from RNA polymerase II promoter by galactose"/>
    <property type="evidence" value="ECO:0007669"/>
    <property type="project" value="TreeGrafter"/>
</dbReference>
<keyword evidence="9" id="KW-1185">Reference proteome</keyword>
<proteinExistence type="predicted"/>
<evidence type="ECO:0000256" key="3">
    <source>
        <dbReference type="ARBA" id="ARBA00023125"/>
    </source>
</evidence>
<dbReference type="PROSITE" id="PS50048">
    <property type="entry name" value="ZN2_CY6_FUNGAL_2"/>
    <property type="match status" value="1"/>
</dbReference>
<dbReference type="PROSITE" id="PS00463">
    <property type="entry name" value="ZN2_CY6_FUNGAL_1"/>
    <property type="match status" value="1"/>
</dbReference>
<keyword evidence="5" id="KW-0539">Nucleus</keyword>
<dbReference type="InterPro" id="IPR007219">
    <property type="entry name" value="XnlR_reg_dom"/>
</dbReference>
<evidence type="ECO:0000256" key="4">
    <source>
        <dbReference type="ARBA" id="ARBA00023163"/>
    </source>
</evidence>
<dbReference type="GO" id="GO:0008270">
    <property type="term" value="F:zinc ion binding"/>
    <property type="evidence" value="ECO:0007669"/>
    <property type="project" value="InterPro"/>
</dbReference>
<name>A0A0F7TR51_PENBI</name>
<keyword evidence="6" id="KW-0472">Membrane</keyword>
<dbReference type="CDD" id="cd00067">
    <property type="entry name" value="GAL4"/>
    <property type="match status" value="1"/>
</dbReference>
<gene>
    <name evidence="8" type="ORF">PMG11_06600</name>
</gene>
<dbReference type="GO" id="GO:0005634">
    <property type="term" value="C:nucleus"/>
    <property type="evidence" value="ECO:0007669"/>
    <property type="project" value="TreeGrafter"/>
</dbReference>
<dbReference type="OrthoDB" id="4064873at2759"/>
<keyword evidence="4" id="KW-0804">Transcription</keyword>
<dbReference type="SUPFAM" id="SSF57701">
    <property type="entry name" value="Zn2/Cys6 DNA-binding domain"/>
    <property type="match status" value="1"/>
</dbReference>
<accession>A0A0F7TR51</accession>
<dbReference type="InterPro" id="IPR036864">
    <property type="entry name" value="Zn2-C6_fun-type_DNA-bd_sf"/>
</dbReference>
<dbReference type="Gene3D" id="4.10.240.10">
    <property type="entry name" value="Zn(2)-C6 fungal-type DNA-binding domain"/>
    <property type="match status" value="1"/>
</dbReference>
<dbReference type="Pfam" id="PF00172">
    <property type="entry name" value="Zn_clus"/>
    <property type="match status" value="1"/>
</dbReference>
<dbReference type="PANTHER" id="PTHR47424:SF9">
    <property type="entry name" value="TAH-2"/>
    <property type="match status" value="1"/>
</dbReference>
<keyword evidence="1" id="KW-0479">Metal-binding</keyword>
<protein>
    <recommendedName>
        <fullName evidence="7">Zn(2)-C6 fungal-type domain-containing protein</fullName>
    </recommendedName>
</protein>
<reference evidence="9" key="1">
    <citation type="journal article" date="2015" name="Genome Announc.">
        <title>Draft genome sequence of the fungus Penicillium brasilianum MG11.</title>
        <authorList>
            <person name="Horn F."/>
            <person name="Linde J."/>
            <person name="Mattern D.J."/>
            <person name="Walther G."/>
            <person name="Guthke R."/>
            <person name="Brakhage A.A."/>
            <person name="Valiante V."/>
        </authorList>
    </citation>
    <scope>NUCLEOTIDE SEQUENCE [LARGE SCALE GENOMIC DNA]</scope>
    <source>
        <strain evidence="9">MG11</strain>
    </source>
</reference>
<organism evidence="8 9">
    <name type="scientific">Penicillium brasilianum</name>
    <dbReference type="NCBI Taxonomy" id="104259"/>
    <lineage>
        <taxon>Eukaryota</taxon>
        <taxon>Fungi</taxon>
        <taxon>Dikarya</taxon>
        <taxon>Ascomycota</taxon>
        <taxon>Pezizomycotina</taxon>
        <taxon>Eurotiomycetes</taxon>
        <taxon>Eurotiomycetidae</taxon>
        <taxon>Eurotiales</taxon>
        <taxon>Aspergillaceae</taxon>
        <taxon>Penicillium</taxon>
    </lineage>
</organism>
<dbReference type="InterPro" id="IPR051127">
    <property type="entry name" value="Fungal_SecMet_Regulators"/>
</dbReference>
<dbReference type="EMBL" id="CDHK01000005">
    <property type="protein sequence ID" value="CEJ57925.1"/>
    <property type="molecule type" value="Genomic_DNA"/>
</dbReference>
<feature type="domain" description="Zn(2)-C6 fungal-type" evidence="7">
    <location>
        <begin position="17"/>
        <end position="48"/>
    </location>
</feature>
<keyword evidence="2" id="KW-0805">Transcription regulation</keyword>
<evidence type="ECO:0000256" key="1">
    <source>
        <dbReference type="ARBA" id="ARBA00022723"/>
    </source>
</evidence>
<dbReference type="SMART" id="SM00066">
    <property type="entry name" value="GAL4"/>
    <property type="match status" value="1"/>
</dbReference>
<evidence type="ECO:0000256" key="2">
    <source>
        <dbReference type="ARBA" id="ARBA00023015"/>
    </source>
</evidence>
<evidence type="ECO:0000256" key="6">
    <source>
        <dbReference type="SAM" id="Phobius"/>
    </source>
</evidence>
<keyword evidence="6" id="KW-1133">Transmembrane helix</keyword>
<dbReference type="AlphaFoldDB" id="A0A0F7TR51"/>
<feature type="transmembrane region" description="Helical" evidence="6">
    <location>
        <begin position="461"/>
        <end position="479"/>
    </location>
</feature>
<keyword evidence="6" id="KW-0812">Transmembrane</keyword>
<dbReference type="InterPro" id="IPR001138">
    <property type="entry name" value="Zn2Cys6_DnaBD"/>
</dbReference>
<feature type="transmembrane region" description="Helical" evidence="6">
    <location>
        <begin position="538"/>
        <end position="557"/>
    </location>
</feature>
<evidence type="ECO:0000259" key="7">
    <source>
        <dbReference type="PROSITE" id="PS50048"/>
    </source>
</evidence>
<dbReference type="GO" id="GO:0000981">
    <property type="term" value="F:DNA-binding transcription factor activity, RNA polymerase II-specific"/>
    <property type="evidence" value="ECO:0007669"/>
    <property type="project" value="InterPro"/>
</dbReference>
<evidence type="ECO:0000313" key="8">
    <source>
        <dbReference type="EMBL" id="CEJ57925.1"/>
    </source>
</evidence>